<evidence type="ECO:0000256" key="1">
    <source>
        <dbReference type="ARBA" id="ARBA00010139"/>
    </source>
</evidence>
<dbReference type="InterPro" id="IPR051209">
    <property type="entry name" value="FAD-bind_Monooxygenase_sf"/>
</dbReference>
<evidence type="ECO:0000313" key="5">
    <source>
        <dbReference type="EMBL" id="KAF2493181.1"/>
    </source>
</evidence>
<dbReference type="Proteomes" id="UP000799750">
    <property type="component" value="Unassembled WGS sequence"/>
</dbReference>
<dbReference type="GO" id="GO:0050661">
    <property type="term" value="F:NADP binding"/>
    <property type="evidence" value="ECO:0007669"/>
    <property type="project" value="InterPro"/>
</dbReference>
<dbReference type="InterPro" id="IPR020946">
    <property type="entry name" value="Flavin_mOase-like"/>
</dbReference>
<accession>A0A6A6QLG8</accession>
<keyword evidence="6" id="KW-1185">Reference proteome</keyword>
<gene>
    <name evidence="5" type="ORF">BU16DRAFT_573604</name>
</gene>
<dbReference type="PANTHER" id="PTHR42877">
    <property type="entry name" value="L-ORNITHINE N(5)-MONOOXYGENASE-RELATED"/>
    <property type="match status" value="1"/>
</dbReference>
<keyword evidence="2" id="KW-0285">Flavoprotein</keyword>
<organism evidence="5 6">
    <name type="scientific">Lophium mytilinum</name>
    <dbReference type="NCBI Taxonomy" id="390894"/>
    <lineage>
        <taxon>Eukaryota</taxon>
        <taxon>Fungi</taxon>
        <taxon>Dikarya</taxon>
        <taxon>Ascomycota</taxon>
        <taxon>Pezizomycotina</taxon>
        <taxon>Dothideomycetes</taxon>
        <taxon>Pleosporomycetidae</taxon>
        <taxon>Mytilinidiales</taxon>
        <taxon>Mytilinidiaceae</taxon>
        <taxon>Lophium</taxon>
    </lineage>
</organism>
<dbReference type="PANTHER" id="PTHR42877:SF7">
    <property type="entry name" value="FLAVIN-BINDING MONOOXYGENASE-RELATED"/>
    <property type="match status" value="1"/>
</dbReference>
<dbReference type="Gene3D" id="3.50.50.60">
    <property type="entry name" value="FAD/NAD(P)-binding domain"/>
    <property type="match status" value="2"/>
</dbReference>
<dbReference type="SUPFAM" id="SSF51905">
    <property type="entry name" value="FAD/NAD(P)-binding domain"/>
    <property type="match status" value="2"/>
</dbReference>
<protein>
    <submittedName>
        <fullName evidence="5">FAD/NAD-P-binding domain-containing protein</fullName>
    </submittedName>
</protein>
<sequence>MGSISDADVSWADRPSVYGWPTTNENGYTLNERPSGTKRHVKIICVGSGASGINFSKFAQDDLENVETVLYEKNDEVSGTWIENVYPGCACDIPSVTYQYTWEPKIWSKYYSEAPEILEYFKFVVEKYNLRKYIKLRHEIQHAEWHEDRAKWVVKVKNLTDGTTFEDEADILLNCSGIFNYWEWPKIKGIKDFKGALAHSAHYPVGLELEGKRVAVIGTGASGIQLTANIQKKASKLYTWVRSPTWITPGFASSYAGPKGQNVEYTEEQKKRFAEDPVYYLKYRKAIEQELTNWNALHKNHPITNLSREFALTQMREKLHDRPDLLKAMTPTNFPVGCKRPTPGNGYLEALVAPNVTAFCGASLSELTSKGFIDPDGNEVEVDVIILATGFNTSWVSRFPIIANGHNLQDIYTERPLSYLGVAAPYMPNYFTLYGPYGPVGQSSLLPTMEFLSRYIIQVINKMQLEDIKTITPKQHVIEEYGEHADLTMKRLVWDTPCRSWMKGGTIDGKPMTFAGSRTQYFELVTTPRYEDYEITYHGKNMWAWLGNGFSLRDVDGRDNTWYWGGVDGRDEEVDYSEDLKDMRFVKAPVETPTLPGP</sequence>
<evidence type="ECO:0000313" key="6">
    <source>
        <dbReference type="Proteomes" id="UP000799750"/>
    </source>
</evidence>
<dbReference type="GO" id="GO:0050660">
    <property type="term" value="F:flavin adenine dinucleotide binding"/>
    <property type="evidence" value="ECO:0007669"/>
    <property type="project" value="InterPro"/>
</dbReference>
<keyword evidence="3" id="KW-0274">FAD</keyword>
<evidence type="ECO:0000256" key="2">
    <source>
        <dbReference type="ARBA" id="ARBA00022630"/>
    </source>
</evidence>
<evidence type="ECO:0000256" key="3">
    <source>
        <dbReference type="ARBA" id="ARBA00022827"/>
    </source>
</evidence>
<proteinExistence type="inferred from homology"/>
<comment type="similarity">
    <text evidence="1">Belongs to the FAD-binding monooxygenase family.</text>
</comment>
<reference evidence="5" key="1">
    <citation type="journal article" date="2020" name="Stud. Mycol.">
        <title>101 Dothideomycetes genomes: a test case for predicting lifestyles and emergence of pathogens.</title>
        <authorList>
            <person name="Haridas S."/>
            <person name="Albert R."/>
            <person name="Binder M."/>
            <person name="Bloem J."/>
            <person name="Labutti K."/>
            <person name="Salamov A."/>
            <person name="Andreopoulos B."/>
            <person name="Baker S."/>
            <person name="Barry K."/>
            <person name="Bills G."/>
            <person name="Bluhm B."/>
            <person name="Cannon C."/>
            <person name="Castanera R."/>
            <person name="Culley D."/>
            <person name="Daum C."/>
            <person name="Ezra D."/>
            <person name="Gonzalez J."/>
            <person name="Henrissat B."/>
            <person name="Kuo A."/>
            <person name="Liang C."/>
            <person name="Lipzen A."/>
            <person name="Lutzoni F."/>
            <person name="Magnuson J."/>
            <person name="Mondo S."/>
            <person name="Nolan M."/>
            <person name="Ohm R."/>
            <person name="Pangilinan J."/>
            <person name="Park H.-J."/>
            <person name="Ramirez L."/>
            <person name="Alfaro M."/>
            <person name="Sun H."/>
            <person name="Tritt A."/>
            <person name="Yoshinaga Y."/>
            <person name="Zwiers L.-H."/>
            <person name="Turgeon B."/>
            <person name="Goodwin S."/>
            <person name="Spatafora J."/>
            <person name="Crous P."/>
            <person name="Grigoriev I."/>
        </authorList>
    </citation>
    <scope>NUCLEOTIDE SEQUENCE</scope>
    <source>
        <strain evidence="5">CBS 269.34</strain>
    </source>
</reference>
<dbReference type="InterPro" id="IPR036188">
    <property type="entry name" value="FAD/NAD-bd_sf"/>
</dbReference>
<keyword evidence="4" id="KW-0560">Oxidoreductase</keyword>
<dbReference type="AlphaFoldDB" id="A0A6A6QLG8"/>
<name>A0A6A6QLG8_9PEZI</name>
<evidence type="ECO:0000256" key="4">
    <source>
        <dbReference type="ARBA" id="ARBA00023002"/>
    </source>
</evidence>
<dbReference type="OrthoDB" id="74360at2759"/>
<dbReference type="Pfam" id="PF00743">
    <property type="entry name" value="FMO-like"/>
    <property type="match status" value="1"/>
</dbReference>
<dbReference type="GO" id="GO:0004499">
    <property type="term" value="F:N,N-dimethylaniline monooxygenase activity"/>
    <property type="evidence" value="ECO:0007669"/>
    <property type="project" value="InterPro"/>
</dbReference>
<dbReference type="EMBL" id="MU004192">
    <property type="protein sequence ID" value="KAF2493181.1"/>
    <property type="molecule type" value="Genomic_DNA"/>
</dbReference>